<evidence type="ECO:0000313" key="7">
    <source>
        <dbReference type="Proteomes" id="UP000053557"/>
    </source>
</evidence>
<comment type="subcellular location">
    <subcellularLocation>
        <location evidence="1">Cell membrane</location>
        <topology evidence="1">Lipid-anchor</topology>
    </subcellularLocation>
</comment>
<evidence type="ECO:0000259" key="5">
    <source>
        <dbReference type="Pfam" id="PF00496"/>
    </source>
</evidence>
<feature type="chain" id="PRO_5007110244" description="Solute-binding protein family 5 domain-containing protein" evidence="4">
    <location>
        <begin position="31"/>
        <end position="520"/>
    </location>
</feature>
<dbReference type="Pfam" id="PF00496">
    <property type="entry name" value="SBP_bac_5"/>
    <property type="match status" value="1"/>
</dbReference>
<feature type="domain" description="Solute-binding protein family 5" evidence="5">
    <location>
        <begin position="91"/>
        <end position="441"/>
    </location>
</feature>
<dbReference type="InterPro" id="IPR039424">
    <property type="entry name" value="SBP_5"/>
</dbReference>
<evidence type="ECO:0000256" key="3">
    <source>
        <dbReference type="ARBA" id="ARBA00022729"/>
    </source>
</evidence>
<organism evidence="6 7">
    <name type="scientific">Ferroacidibacillus organovorans</name>
    <dbReference type="NCBI Taxonomy" id="1765683"/>
    <lineage>
        <taxon>Bacteria</taxon>
        <taxon>Bacillati</taxon>
        <taxon>Bacillota</taxon>
        <taxon>Bacilli</taxon>
        <taxon>Bacillales</taxon>
        <taxon>Alicyclobacillaceae</taxon>
        <taxon>Ferroacidibacillus</taxon>
    </lineage>
</organism>
<dbReference type="InterPro" id="IPR000914">
    <property type="entry name" value="SBP_5_dom"/>
</dbReference>
<dbReference type="GO" id="GO:1904680">
    <property type="term" value="F:peptide transmembrane transporter activity"/>
    <property type="evidence" value="ECO:0007669"/>
    <property type="project" value="TreeGrafter"/>
</dbReference>
<dbReference type="GO" id="GO:0043190">
    <property type="term" value="C:ATP-binding cassette (ABC) transporter complex"/>
    <property type="evidence" value="ECO:0007669"/>
    <property type="project" value="InterPro"/>
</dbReference>
<evidence type="ECO:0000256" key="1">
    <source>
        <dbReference type="ARBA" id="ARBA00004193"/>
    </source>
</evidence>
<dbReference type="GO" id="GO:0042597">
    <property type="term" value="C:periplasmic space"/>
    <property type="evidence" value="ECO:0007669"/>
    <property type="project" value="UniProtKB-ARBA"/>
</dbReference>
<dbReference type="Gene3D" id="3.10.105.10">
    <property type="entry name" value="Dipeptide-binding Protein, Domain 3"/>
    <property type="match status" value="1"/>
</dbReference>
<dbReference type="Gene3D" id="3.40.190.10">
    <property type="entry name" value="Periplasmic binding protein-like II"/>
    <property type="match status" value="1"/>
</dbReference>
<keyword evidence="3 4" id="KW-0732">Signal</keyword>
<comment type="similarity">
    <text evidence="2">Belongs to the bacterial solute-binding protein 5 family.</text>
</comment>
<feature type="signal peptide" evidence="4">
    <location>
        <begin position="1"/>
        <end position="30"/>
    </location>
</feature>
<dbReference type="EMBL" id="LPVJ01000009">
    <property type="protein sequence ID" value="KUO96682.1"/>
    <property type="molecule type" value="Genomic_DNA"/>
</dbReference>
<dbReference type="AlphaFoldDB" id="A0A101XSE0"/>
<gene>
    <name evidence="6" type="ORF">ATW55_07595</name>
</gene>
<dbReference type="Gene3D" id="3.90.76.10">
    <property type="entry name" value="Dipeptide-binding Protein, Domain 1"/>
    <property type="match status" value="1"/>
</dbReference>
<name>A0A101XSE0_9BACL</name>
<dbReference type="InterPro" id="IPR023765">
    <property type="entry name" value="SBP_5_CS"/>
</dbReference>
<proteinExistence type="inferred from homology"/>
<dbReference type="PIRSF" id="PIRSF002741">
    <property type="entry name" value="MppA"/>
    <property type="match status" value="1"/>
</dbReference>
<dbReference type="Proteomes" id="UP000053557">
    <property type="component" value="Unassembled WGS sequence"/>
</dbReference>
<keyword evidence="7" id="KW-1185">Reference proteome</keyword>
<dbReference type="RefSeq" id="WP_067712278.1">
    <property type="nucleotide sequence ID" value="NZ_LPVJ01000009.1"/>
</dbReference>
<dbReference type="OrthoDB" id="48318at2"/>
<sequence length="520" mass="56414">MKRPTMYSKRAGIAAAATVLSLTTSFPVFASTATHTAHHASALRTSALSTLSIGLSADPPKLDPSLSSALVDRQVMVNIYDSLFTINAAGKLQNDLATGVTVSKNGLTYNITLRKGVKFQDGTPFNAAAVQFNLARDMLKISPRHSSLSLISKVVVDGPYKLTIQLSKPFSPLLNVLSGRAGMMVSPTAVRKEGANFLNHPVGTGPYEFVSHIPGSSITLVKNPHYWMKGLPHFQKVVYKIFTDPNVELLNLQSNEVQIIDTVPPQQIATLAKTPGYTVINKPSFGYQGVYLNVKAKPFTNLYVREAVNYAIDRQALVNAVLKGSASPGYSPFGASSPVYRKAEDTPPKVNPAQIRALLKRGGEAHGFTFTLQTANSPISVQLAEVMQAMLQPYGIKMNIQQLDFGTLLNNSSDGNFQALALGWSGRLDPDQDIYSFYYTGGPLNASGYSNPQVDALLNKARSVTNMTQRANLYEQAVAIINHDSPYIFLYHPNNVLAFNSSIHGFNYVPDGLIRVATLS</sequence>
<dbReference type="GO" id="GO:0015833">
    <property type="term" value="P:peptide transport"/>
    <property type="evidence" value="ECO:0007669"/>
    <property type="project" value="TreeGrafter"/>
</dbReference>
<evidence type="ECO:0000313" key="6">
    <source>
        <dbReference type="EMBL" id="KUO96682.1"/>
    </source>
</evidence>
<reference evidence="6 7" key="1">
    <citation type="submission" date="2015-12" db="EMBL/GenBank/DDBJ databases">
        <title>Draft genome sequence of Acidibacillus ferrooxidans ITV001, isolated from a chalcopyrite acid mine drainage site in Brazil.</title>
        <authorList>
            <person name="Dall'Agnol H."/>
            <person name="Nancucheo I."/>
            <person name="Johnson B."/>
            <person name="Oliveira R."/>
            <person name="Leite L."/>
            <person name="Pylro V."/>
            <person name="Nunes G.L."/>
            <person name="Tzotzos G."/>
            <person name="Fernandes G.R."/>
            <person name="Dutra J."/>
            <person name="Orellana S.C."/>
            <person name="Oliveira G."/>
        </authorList>
    </citation>
    <scope>NUCLEOTIDE SEQUENCE [LARGE SCALE GENOMIC DNA]</scope>
    <source>
        <strain evidence="7">ITV01</strain>
    </source>
</reference>
<dbReference type="InterPro" id="IPR030678">
    <property type="entry name" value="Peptide/Ni-bd"/>
</dbReference>
<dbReference type="PANTHER" id="PTHR30290:SF38">
    <property type="entry name" value="D,D-DIPEPTIDE-BINDING PERIPLASMIC PROTEIN DDPA-RELATED"/>
    <property type="match status" value="1"/>
</dbReference>
<dbReference type="SUPFAM" id="SSF53850">
    <property type="entry name" value="Periplasmic binding protein-like II"/>
    <property type="match status" value="1"/>
</dbReference>
<dbReference type="PANTHER" id="PTHR30290">
    <property type="entry name" value="PERIPLASMIC BINDING COMPONENT OF ABC TRANSPORTER"/>
    <property type="match status" value="1"/>
</dbReference>
<comment type="caution">
    <text evidence="6">The sequence shown here is derived from an EMBL/GenBank/DDBJ whole genome shotgun (WGS) entry which is preliminary data.</text>
</comment>
<dbReference type="PROSITE" id="PS01040">
    <property type="entry name" value="SBP_BACTERIAL_5"/>
    <property type="match status" value="1"/>
</dbReference>
<evidence type="ECO:0000256" key="4">
    <source>
        <dbReference type="SAM" id="SignalP"/>
    </source>
</evidence>
<accession>A0A101XSE0</accession>
<evidence type="ECO:0000256" key="2">
    <source>
        <dbReference type="ARBA" id="ARBA00005695"/>
    </source>
</evidence>
<protein>
    <recommendedName>
        <fullName evidence="5">Solute-binding protein family 5 domain-containing protein</fullName>
    </recommendedName>
</protein>